<dbReference type="PANTHER" id="PTHR33495">
    <property type="entry name" value="ANTI-SIGMA FACTOR ANTAGONIST TM_1081-RELATED-RELATED"/>
    <property type="match status" value="1"/>
</dbReference>
<organism evidence="4 5">
    <name type="scientific">Streptomyces zagrosensis</name>
    <dbReference type="NCBI Taxonomy" id="1042984"/>
    <lineage>
        <taxon>Bacteria</taxon>
        <taxon>Bacillati</taxon>
        <taxon>Actinomycetota</taxon>
        <taxon>Actinomycetes</taxon>
        <taxon>Kitasatosporales</taxon>
        <taxon>Streptomycetaceae</taxon>
        <taxon>Streptomyces</taxon>
    </lineage>
</organism>
<sequence length="119" mass="12688">MTKRLSLHTRTTPAGPVIELVGELDHHTAPEIRAALPALSLNPGQQLVLDLGTLTFCDSTGITVLIAARNHALAAEASIVLAAVPDRVSRIFRIVGLEQVFLIYLTAQDAEAAWRPTAG</sequence>
<name>A0A7W9QET6_9ACTN</name>
<comment type="similarity">
    <text evidence="1 2">Belongs to the anti-sigma-factor antagonist family.</text>
</comment>
<protein>
    <recommendedName>
        <fullName evidence="2">Anti-sigma factor antagonist</fullName>
    </recommendedName>
</protein>
<evidence type="ECO:0000259" key="3">
    <source>
        <dbReference type="PROSITE" id="PS50801"/>
    </source>
</evidence>
<dbReference type="CDD" id="cd07043">
    <property type="entry name" value="STAS_anti-anti-sigma_factors"/>
    <property type="match status" value="1"/>
</dbReference>
<reference evidence="4 5" key="1">
    <citation type="submission" date="2020-08" db="EMBL/GenBank/DDBJ databases">
        <title>Genomic Encyclopedia of Type Strains, Phase III (KMG-III): the genomes of soil and plant-associated and newly described type strains.</title>
        <authorList>
            <person name="Whitman W."/>
        </authorList>
    </citation>
    <scope>NUCLEOTIDE SEQUENCE [LARGE SCALE GENOMIC DNA]</scope>
    <source>
        <strain evidence="4 5">CECT 8305</strain>
    </source>
</reference>
<evidence type="ECO:0000256" key="2">
    <source>
        <dbReference type="RuleBase" id="RU003749"/>
    </source>
</evidence>
<dbReference type="AlphaFoldDB" id="A0A7W9QET6"/>
<gene>
    <name evidence="4" type="ORF">FHS42_006042</name>
</gene>
<dbReference type="RefSeq" id="WP_184577251.1">
    <property type="nucleotide sequence ID" value="NZ_JACHJL010000020.1"/>
</dbReference>
<dbReference type="Gene3D" id="3.30.750.24">
    <property type="entry name" value="STAS domain"/>
    <property type="match status" value="1"/>
</dbReference>
<evidence type="ECO:0000256" key="1">
    <source>
        <dbReference type="ARBA" id="ARBA00009013"/>
    </source>
</evidence>
<dbReference type="Proteomes" id="UP000588098">
    <property type="component" value="Unassembled WGS sequence"/>
</dbReference>
<dbReference type="InterPro" id="IPR058548">
    <property type="entry name" value="MlaB-like_STAS"/>
</dbReference>
<dbReference type="GO" id="GO:0043856">
    <property type="term" value="F:anti-sigma factor antagonist activity"/>
    <property type="evidence" value="ECO:0007669"/>
    <property type="project" value="InterPro"/>
</dbReference>
<dbReference type="NCBIfam" id="TIGR00377">
    <property type="entry name" value="ant_ant_sig"/>
    <property type="match status" value="1"/>
</dbReference>
<dbReference type="EMBL" id="JACHJL010000020">
    <property type="protein sequence ID" value="MBB5938950.1"/>
    <property type="molecule type" value="Genomic_DNA"/>
</dbReference>
<proteinExistence type="inferred from homology"/>
<dbReference type="PROSITE" id="PS50801">
    <property type="entry name" value="STAS"/>
    <property type="match status" value="1"/>
</dbReference>
<evidence type="ECO:0000313" key="4">
    <source>
        <dbReference type="EMBL" id="MBB5938950.1"/>
    </source>
</evidence>
<accession>A0A7W9QET6</accession>
<dbReference type="SUPFAM" id="SSF52091">
    <property type="entry name" value="SpoIIaa-like"/>
    <property type="match status" value="1"/>
</dbReference>
<dbReference type="Pfam" id="PF13466">
    <property type="entry name" value="STAS_2"/>
    <property type="match status" value="1"/>
</dbReference>
<dbReference type="InterPro" id="IPR003658">
    <property type="entry name" value="Anti-sigma_ant"/>
</dbReference>
<keyword evidence="5" id="KW-1185">Reference proteome</keyword>
<feature type="domain" description="STAS" evidence="3">
    <location>
        <begin position="5"/>
        <end position="114"/>
    </location>
</feature>
<dbReference type="InterPro" id="IPR002645">
    <property type="entry name" value="STAS_dom"/>
</dbReference>
<comment type="caution">
    <text evidence="4">The sequence shown here is derived from an EMBL/GenBank/DDBJ whole genome shotgun (WGS) entry which is preliminary data.</text>
</comment>
<dbReference type="InterPro" id="IPR036513">
    <property type="entry name" value="STAS_dom_sf"/>
</dbReference>
<evidence type="ECO:0000313" key="5">
    <source>
        <dbReference type="Proteomes" id="UP000588098"/>
    </source>
</evidence>
<dbReference type="PANTHER" id="PTHR33495:SF2">
    <property type="entry name" value="ANTI-SIGMA FACTOR ANTAGONIST TM_1081-RELATED"/>
    <property type="match status" value="1"/>
</dbReference>